<sequence>MKSYKVLFVGSPGSGKTTAIRAISEVDVVDTDTKVSDSTIKRKRTTTVGMDYGKLTLSDDAVLHLYGTPGQERFKFMWDLMVSDLANDASALILLVDNTRNYPFKDIDYYLSEFWDYIVKRHFVIAVTRSDLQNEPTEADYQQQLKNKGIIAPIIFIDARQSIQVLDLVSSALSQETHNINWTEVSHRVAKTEISKRNPDPNSPQFEWMRKTRDVPKISIIEAATQVRGILGATHINAQKEVTETSVNEKKYNDLFCSLSKIADTVEGKLPETELIKSISLYGPYQDSISVFREHDQSLGLITKQTMTHQQIRQQADDLLQWSDNVKDSNEA</sequence>
<dbReference type="AlphaFoldDB" id="A0A5P1RDX1"/>
<dbReference type="GO" id="GO:0016787">
    <property type="term" value="F:hydrolase activity"/>
    <property type="evidence" value="ECO:0007669"/>
    <property type="project" value="UniProtKB-KW"/>
</dbReference>
<evidence type="ECO:0000256" key="1">
    <source>
        <dbReference type="ARBA" id="ARBA00005290"/>
    </source>
</evidence>
<keyword evidence="4" id="KW-0342">GTP-binding</keyword>
<dbReference type="OrthoDB" id="4319884at2"/>
<dbReference type="CDD" id="cd00882">
    <property type="entry name" value="Ras_like_GTPase"/>
    <property type="match status" value="1"/>
</dbReference>
<gene>
    <name evidence="5" type="ORF">F0U83_12505</name>
</gene>
<dbReference type="KEGG" id="ncu:F0U83_12505"/>
<keyword evidence="3" id="KW-0378">Hydrolase</keyword>
<evidence type="ECO:0000256" key="4">
    <source>
        <dbReference type="ARBA" id="ARBA00023134"/>
    </source>
</evidence>
<dbReference type="InterPro" id="IPR004130">
    <property type="entry name" value="Gpn"/>
</dbReference>
<dbReference type="PANTHER" id="PTHR42708:SF1">
    <property type="entry name" value="GLIDING MOTILITY PROTEIN MGLA"/>
    <property type="match status" value="1"/>
</dbReference>
<organism evidence="5 6">
    <name type="scientific">Neptunomonas concharum</name>
    <dbReference type="NCBI Taxonomy" id="1031538"/>
    <lineage>
        <taxon>Bacteria</taxon>
        <taxon>Pseudomonadati</taxon>
        <taxon>Pseudomonadota</taxon>
        <taxon>Gammaproteobacteria</taxon>
        <taxon>Oceanospirillales</taxon>
        <taxon>Oceanospirillaceae</taxon>
        <taxon>Neptunomonas</taxon>
    </lineage>
</organism>
<evidence type="ECO:0000313" key="5">
    <source>
        <dbReference type="EMBL" id="QEQ97471.1"/>
    </source>
</evidence>
<keyword evidence="2" id="KW-0547">Nucleotide-binding</keyword>
<dbReference type="Pfam" id="PF03029">
    <property type="entry name" value="ATP_bind_1"/>
    <property type="match status" value="1"/>
</dbReference>
<dbReference type="EMBL" id="CP043869">
    <property type="protein sequence ID" value="QEQ97471.1"/>
    <property type="molecule type" value="Genomic_DNA"/>
</dbReference>
<proteinExistence type="inferred from homology"/>
<evidence type="ECO:0000313" key="6">
    <source>
        <dbReference type="Proteomes" id="UP000324760"/>
    </source>
</evidence>
<dbReference type="Gene3D" id="3.40.50.300">
    <property type="entry name" value="P-loop containing nucleotide triphosphate hydrolases"/>
    <property type="match status" value="1"/>
</dbReference>
<keyword evidence="6" id="KW-1185">Reference proteome</keyword>
<evidence type="ECO:0000256" key="3">
    <source>
        <dbReference type="ARBA" id="ARBA00022801"/>
    </source>
</evidence>
<comment type="similarity">
    <text evidence="1">Belongs to the GPN-loop GTPase family.</text>
</comment>
<name>A0A5P1RDX1_9GAMM</name>
<dbReference type="SUPFAM" id="SSF52540">
    <property type="entry name" value="P-loop containing nucleoside triphosphate hydrolases"/>
    <property type="match status" value="1"/>
</dbReference>
<evidence type="ECO:0000256" key="2">
    <source>
        <dbReference type="ARBA" id="ARBA00022741"/>
    </source>
</evidence>
<accession>A0A5P1RDX1</accession>
<reference evidence="5 6" key="1">
    <citation type="journal article" date="2019" name="Biochem. Eng. J.">
        <title>Metabolic engineering of the marine bacteria Neptunomonas concharum for the production of acetoin and meso-2,3-butanediol from acetate.</title>
        <authorList>
            <person name="Li W."/>
            <person name="Pu N."/>
            <person name="Liu C.-X."/>
            <person name="Yuan Q.-P."/>
            <person name="Li Z.-J."/>
        </authorList>
    </citation>
    <scope>NUCLEOTIDE SEQUENCE [LARGE SCALE GENOMIC DNA]</scope>
    <source>
        <strain evidence="5 6">JCM17730</strain>
    </source>
</reference>
<evidence type="ECO:0008006" key="7">
    <source>
        <dbReference type="Google" id="ProtNLM"/>
    </source>
</evidence>
<dbReference type="InterPro" id="IPR027417">
    <property type="entry name" value="P-loop_NTPase"/>
</dbReference>
<dbReference type="Proteomes" id="UP000324760">
    <property type="component" value="Chromosome"/>
</dbReference>
<dbReference type="RefSeq" id="WP_138986888.1">
    <property type="nucleotide sequence ID" value="NZ_CP043869.1"/>
</dbReference>
<dbReference type="InterPro" id="IPR052705">
    <property type="entry name" value="Gliding_Motility_GTPase"/>
</dbReference>
<protein>
    <recommendedName>
        <fullName evidence="7">GTP-binding protein</fullName>
    </recommendedName>
</protein>
<dbReference type="GO" id="GO:0005525">
    <property type="term" value="F:GTP binding"/>
    <property type="evidence" value="ECO:0007669"/>
    <property type="project" value="UniProtKB-KW"/>
</dbReference>
<dbReference type="PANTHER" id="PTHR42708">
    <property type="entry name" value="ATP/GTP-BINDING PROTEIN-RELATED"/>
    <property type="match status" value="1"/>
</dbReference>